<evidence type="ECO:0000313" key="9">
    <source>
        <dbReference type="EMBL" id="SFC32416.1"/>
    </source>
</evidence>
<dbReference type="InterPro" id="IPR001789">
    <property type="entry name" value="Sig_transdc_resp-reg_receiver"/>
</dbReference>
<evidence type="ECO:0000256" key="1">
    <source>
        <dbReference type="ARBA" id="ARBA00022553"/>
    </source>
</evidence>
<keyword evidence="10" id="KW-1185">Reference proteome</keyword>
<dbReference type="PROSITE" id="PS50110">
    <property type="entry name" value="RESPONSE_REGULATORY"/>
    <property type="match status" value="1"/>
</dbReference>
<dbReference type="GO" id="GO:0005829">
    <property type="term" value="C:cytosol"/>
    <property type="evidence" value="ECO:0007669"/>
    <property type="project" value="TreeGrafter"/>
</dbReference>
<evidence type="ECO:0000256" key="6">
    <source>
        <dbReference type="PROSITE-ProRule" id="PRU00169"/>
    </source>
</evidence>
<sequence>MNEKKHIIVVDDEELNLFLLEGILADEYLVTTVDSGASCLDKMNDIKPDIVLLDVEMPDMDGLETCKRIQEISECPVIFVSAKGSLQERLAGYAAGGYDYIVKPINGHELTAKLKLILSQESEKQSLKDNIESSYNTVMTALTSSSELGCILSFADKIHEAYNYKEVANLVLITMKQFGVETTLHIRGEIEKEYYSSNGICPPMEVEIMELLRHKGRIYDFSQRTQVNEKRISILVKNMPEDKEKYGRLKDHLPFILRIADGYIKNLDVSFKMLEQEKQLRKTVTQVNSQLVEVEKNLQQSNNMCFQAMNNLVDDFELRLEYLALSEEQENKLKEMVNSHTEKAVQTLENTDEINKTFSSILVKLRNLLE</sequence>
<dbReference type="OrthoDB" id="9800897at2"/>
<dbReference type="SMART" id="SM00448">
    <property type="entry name" value="REC"/>
    <property type="match status" value="1"/>
</dbReference>
<feature type="coiled-coil region" evidence="7">
    <location>
        <begin position="277"/>
        <end position="304"/>
    </location>
</feature>
<reference evidence="9 10" key="1">
    <citation type="submission" date="2016-10" db="EMBL/GenBank/DDBJ databases">
        <authorList>
            <person name="de Groot N.N."/>
        </authorList>
    </citation>
    <scope>NUCLEOTIDE SEQUENCE [LARGE SCALE GENOMIC DNA]</scope>
    <source>
        <strain evidence="9 10">DSM 6059</strain>
    </source>
</reference>
<keyword evidence="5" id="KW-0804">Transcription</keyword>
<dbReference type="AlphaFoldDB" id="A0A1I1I8B5"/>
<dbReference type="GO" id="GO:0006355">
    <property type="term" value="P:regulation of DNA-templated transcription"/>
    <property type="evidence" value="ECO:0007669"/>
    <property type="project" value="TreeGrafter"/>
</dbReference>
<dbReference type="EMBL" id="FOLO01000007">
    <property type="protein sequence ID" value="SFC32416.1"/>
    <property type="molecule type" value="Genomic_DNA"/>
</dbReference>
<organism evidence="9 10">
    <name type="scientific">Pseudoalteromonas denitrificans DSM 6059</name>
    <dbReference type="NCBI Taxonomy" id="1123010"/>
    <lineage>
        <taxon>Bacteria</taxon>
        <taxon>Pseudomonadati</taxon>
        <taxon>Pseudomonadota</taxon>
        <taxon>Gammaproteobacteria</taxon>
        <taxon>Alteromonadales</taxon>
        <taxon>Pseudoalteromonadaceae</taxon>
        <taxon>Pseudoalteromonas</taxon>
    </lineage>
</organism>
<dbReference type="STRING" id="1123010.SAMN02745724_01426"/>
<evidence type="ECO:0000256" key="4">
    <source>
        <dbReference type="ARBA" id="ARBA00023125"/>
    </source>
</evidence>
<evidence type="ECO:0000256" key="7">
    <source>
        <dbReference type="SAM" id="Coils"/>
    </source>
</evidence>
<evidence type="ECO:0000256" key="5">
    <source>
        <dbReference type="ARBA" id="ARBA00023163"/>
    </source>
</evidence>
<evidence type="ECO:0000313" key="10">
    <source>
        <dbReference type="Proteomes" id="UP000198862"/>
    </source>
</evidence>
<feature type="domain" description="Response regulatory" evidence="8">
    <location>
        <begin position="6"/>
        <end position="118"/>
    </location>
</feature>
<keyword evidence="1 6" id="KW-0597">Phosphoprotein</keyword>
<evidence type="ECO:0000256" key="3">
    <source>
        <dbReference type="ARBA" id="ARBA00023015"/>
    </source>
</evidence>
<dbReference type="Proteomes" id="UP000198862">
    <property type="component" value="Unassembled WGS sequence"/>
</dbReference>
<dbReference type="GO" id="GO:0032993">
    <property type="term" value="C:protein-DNA complex"/>
    <property type="evidence" value="ECO:0007669"/>
    <property type="project" value="TreeGrafter"/>
</dbReference>
<keyword evidence="2" id="KW-0902">Two-component regulatory system</keyword>
<protein>
    <submittedName>
        <fullName evidence="9">Response regulator receiver domain-containing protein</fullName>
    </submittedName>
</protein>
<dbReference type="InterPro" id="IPR011006">
    <property type="entry name" value="CheY-like_superfamily"/>
</dbReference>
<proteinExistence type="predicted"/>
<keyword evidence="3" id="KW-0805">Transcription regulation</keyword>
<dbReference type="PANTHER" id="PTHR48111:SF1">
    <property type="entry name" value="TWO-COMPONENT RESPONSE REGULATOR ORR33"/>
    <property type="match status" value="1"/>
</dbReference>
<evidence type="ECO:0000259" key="8">
    <source>
        <dbReference type="PROSITE" id="PS50110"/>
    </source>
</evidence>
<gene>
    <name evidence="9" type="ORF">SAMN02745724_01426</name>
</gene>
<accession>A0A1I1I8B5</accession>
<keyword evidence="4" id="KW-0238">DNA-binding</keyword>
<dbReference type="Pfam" id="PF00072">
    <property type="entry name" value="Response_reg"/>
    <property type="match status" value="1"/>
</dbReference>
<name>A0A1I1I8B5_9GAMM</name>
<dbReference type="SUPFAM" id="SSF52172">
    <property type="entry name" value="CheY-like"/>
    <property type="match status" value="1"/>
</dbReference>
<dbReference type="Gene3D" id="3.40.50.2300">
    <property type="match status" value="1"/>
</dbReference>
<dbReference type="InterPro" id="IPR039420">
    <property type="entry name" value="WalR-like"/>
</dbReference>
<keyword evidence="7" id="KW-0175">Coiled coil</keyword>
<evidence type="ECO:0000256" key="2">
    <source>
        <dbReference type="ARBA" id="ARBA00023012"/>
    </source>
</evidence>
<dbReference type="GO" id="GO:0000976">
    <property type="term" value="F:transcription cis-regulatory region binding"/>
    <property type="evidence" value="ECO:0007669"/>
    <property type="project" value="TreeGrafter"/>
</dbReference>
<dbReference type="GO" id="GO:0000156">
    <property type="term" value="F:phosphorelay response regulator activity"/>
    <property type="evidence" value="ECO:0007669"/>
    <property type="project" value="TreeGrafter"/>
</dbReference>
<feature type="modified residue" description="4-aspartylphosphate" evidence="6">
    <location>
        <position position="54"/>
    </location>
</feature>
<dbReference type="RefSeq" id="WP_091982261.1">
    <property type="nucleotide sequence ID" value="NZ_FOLO01000007.1"/>
</dbReference>
<dbReference type="PANTHER" id="PTHR48111">
    <property type="entry name" value="REGULATOR OF RPOS"/>
    <property type="match status" value="1"/>
</dbReference>